<organism evidence="1 2">
    <name type="scientific">[Candida] arabinofermentans NRRL YB-2248</name>
    <dbReference type="NCBI Taxonomy" id="983967"/>
    <lineage>
        <taxon>Eukaryota</taxon>
        <taxon>Fungi</taxon>
        <taxon>Dikarya</taxon>
        <taxon>Ascomycota</taxon>
        <taxon>Saccharomycotina</taxon>
        <taxon>Pichiomycetes</taxon>
        <taxon>Pichiales</taxon>
        <taxon>Pichiaceae</taxon>
        <taxon>Ogataea</taxon>
        <taxon>Ogataea/Candida clade</taxon>
    </lineage>
</organism>
<keyword evidence="2" id="KW-1185">Reference proteome</keyword>
<reference evidence="2" key="1">
    <citation type="submission" date="2016-04" db="EMBL/GenBank/DDBJ databases">
        <title>Comparative genomics of biotechnologically important yeasts.</title>
        <authorList>
            <consortium name="DOE Joint Genome Institute"/>
            <person name="Riley R."/>
            <person name="Haridas S."/>
            <person name="Wolfe K.H."/>
            <person name="Lopes M.R."/>
            <person name="Hittinger C.T."/>
            <person name="Goker M."/>
            <person name="Salamov A."/>
            <person name="Wisecaver J."/>
            <person name="Long T.M."/>
            <person name="Aerts A.L."/>
            <person name="Barry K."/>
            <person name="Choi C."/>
            <person name="Clum A."/>
            <person name="Coughlan A.Y."/>
            <person name="Deshpande S."/>
            <person name="Douglass A.P."/>
            <person name="Hanson S.J."/>
            <person name="Klenk H.-P."/>
            <person name="Labutti K."/>
            <person name="Lapidus A."/>
            <person name="Lindquist E."/>
            <person name="Lipzen A."/>
            <person name="Meier-Kolthoff J.P."/>
            <person name="Ohm R.A."/>
            <person name="Otillar R.P."/>
            <person name="Pangilinan J."/>
            <person name="Peng Y."/>
            <person name="Rokas A."/>
            <person name="Rosa C.A."/>
            <person name="Scheuner C."/>
            <person name="Sibirny A.A."/>
            <person name="Slot J.C."/>
            <person name="Stielow J.B."/>
            <person name="Sun H."/>
            <person name="Kurtzman C.P."/>
            <person name="Blackwell M."/>
            <person name="Grigoriev I.V."/>
            <person name="Jeffries T.W."/>
        </authorList>
    </citation>
    <scope>NUCLEOTIDE SEQUENCE [LARGE SCALE GENOMIC DNA]</scope>
    <source>
        <strain evidence="2">NRRL YB-2248</strain>
    </source>
</reference>
<protein>
    <recommendedName>
        <fullName evidence="3">FHA domain-containing protein</fullName>
    </recommendedName>
</protein>
<dbReference type="Gene3D" id="2.60.200.20">
    <property type="match status" value="1"/>
</dbReference>
<sequence length="179" mass="20570">MTTPTPSFDKEKYELRSQVIPLKTDKLSQLEFNESFLIGRSSSKKSKKNRALNPDNFLFDDAAISREHLLGYLYRIDLGTMEYKLPLVKDVSQHGSMILKYGSDTAFKLEKNTFVPLQEGDIIGLVLTRVNAPTKKSSDNIFKNTKLQFQVFFNQEDSRLNLIKLNTSPFAKDFFFRIG</sequence>
<dbReference type="OrthoDB" id="3991199at2759"/>
<proteinExistence type="predicted"/>
<dbReference type="EMBL" id="KV453849">
    <property type="protein sequence ID" value="ODV87004.1"/>
    <property type="molecule type" value="Genomic_DNA"/>
</dbReference>
<evidence type="ECO:0000313" key="1">
    <source>
        <dbReference type="EMBL" id="ODV87004.1"/>
    </source>
</evidence>
<evidence type="ECO:0008006" key="3">
    <source>
        <dbReference type="Google" id="ProtNLM"/>
    </source>
</evidence>
<dbReference type="SUPFAM" id="SSF49879">
    <property type="entry name" value="SMAD/FHA domain"/>
    <property type="match status" value="1"/>
</dbReference>
<dbReference type="Proteomes" id="UP000094801">
    <property type="component" value="Unassembled WGS sequence"/>
</dbReference>
<evidence type="ECO:0000313" key="2">
    <source>
        <dbReference type="Proteomes" id="UP000094801"/>
    </source>
</evidence>
<dbReference type="InterPro" id="IPR008984">
    <property type="entry name" value="SMAD_FHA_dom_sf"/>
</dbReference>
<accession>A0A1E4T5G9</accession>
<name>A0A1E4T5G9_9ASCO</name>
<gene>
    <name evidence="1" type="ORF">CANARDRAFT_121633</name>
</gene>
<dbReference type="AlphaFoldDB" id="A0A1E4T5G9"/>